<evidence type="ECO:0000256" key="4">
    <source>
        <dbReference type="ARBA" id="ARBA00022679"/>
    </source>
</evidence>
<dbReference type="Pfam" id="PF17917">
    <property type="entry name" value="RT_RNaseH"/>
    <property type="match status" value="1"/>
</dbReference>
<dbReference type="InterPro" id="IPR013818">
    <property type="entry name" value="Lipase"/>
</dbReference>
<dbReference type="InterPro" id="IPR000953">
    <property type="entry name" value="Chromo/chromo_shadow_dom"/>
</dbReference>
<dbReference type="InterPro" id="IPR041373">
    <property type="entry name" value="RT_RNaseH"/>
</dbReference>
<dbReference type="PROSITE" id="PS50835">
    <property type="entry name" value="IG_LIKE"/>
    <property type="match status" value="1"/>
</dbReference>
<dbReference type="Gene3D" id="3.10.10.10">
    <property type="entry name" value="HIV Type 1 Reverse Transcriptase, subunit A, domain 1"/>
    <property type="match status" value="1"/>
</dbReference>
<dbReference type="PROSITE" id="PS50878">
    <property type="entry name" value="RT_POL"/>
    <property type="match status" value="1"/>
</dbReference>
<evidence type="ECO:0000256" key="5">
    <source>
        <dbReference type="ARBA" id="ARBA00022695"/>
    </source>
</evidence>
<sequence length="2659" mass="301083">MILKTVRFYELSQAKSVNGEEQGPRTEPCGTPTNRGRGEEVVCERETLKVRSVRNDEIQDRAKSVIPRDERDESFLLRNRTGYSSLSTTWDNTAPNLTSEETKTGCLYRASFISWNAISASVDHLTIDVFVLLRRSDESFLLRNRTGCSSLSTTWDNTAPNLTSEVTKTGCLYRASFISWNAISASVDHSAIDVFVLLRRSKLHSLSGFGISTMGLDQLFDLDDAQHSAHLPGDHFMAGFGNPIRLLLHPHILVTRYSSSSFKLKSGNLDESFLLRNRTGYSSLSTTWDNTAPNLTSEETKTGCLYRASFISWNAISASVDHLTIDVFVLLRRSDESFLLRNRTGCSSLSTTWDNTAPNLTSEVTKTGCLYRASFISWNAISASVDHSAIDVFVLLRRSKLHSLSGFGISTMGLDQLFDLDDAQHSAHLPGDHFMAGFGNPIRLLLHPHIKADFYKDGADLLAINHLLKLTTSLGFGMSQVVGHLDLFPNGGIHMPGCPQYIEIPNVNVEDIWNVYFVFSSLLISGWPCASMNVQELVSRVDQLTARALGLLYDEPNSVDQAEKTLLALSQGQEEAELYCQKFRKWSVLTKWNNDALAAIFRKGLSESVKDVMDVFDEPKSSFLPPHRDCDCAIDLIPGCKFPKGRLFNLSVPEHAAMRSYIKESLEKGHIQPSSSPLGAGFFFVAKKDGFLRHCIDYRLLNKITVKFQYPLPLLSDLFARIKGASWFIKIDLRGAYNLVRIKQGDEWKTAFNTPEGHFEYLVMPFGLSNAPSVFQSFMHDIFWNYLDKFLIVYLDDILIFSDDWESHVQQVEVDASEIGAGAVLSQRDPVDSLMKPCAFFSRKFSPAERNYDLGNWELLAMKWAFEEWRHWLEGDKHHIVVLTDHKNLIYLESAKWLNPRQARWSLFFSRFDFVVSYLPGSKNIKADALSRSFLPDSPEVLEPVGILKEGVVLSAISPDLRWVLQEFQADKPDRCPVGKLFVPDRWTSRVEPSDCPGVDSVVDRLQQIWAHVMDNLVLSQEEAQRFANHRRCVGSRFLVGDLVWLSSRHVPMKVSSPKFKPRFIGPYRISEIINPVSFRLALPASFAIHNVFHRSLLRKYVEPVVPSVDPPAPVLVDGELEYVVEKILDSRFSRRKLQYLVKWKGYGQEDNSWVFASDVHAADLVRASHLAHPDRPGGSEHIEQLEDQIDVRTELLSKLRQDIKKASVLTRSGQHEDNAVASFVPDTQDLDETVDIQAEELQRKKFHDRAARINLKIHDQLMKIVKDIPNFNDKMDAFYNADIFESNTDKYNLNDEQKNKIFKVWLPSHMGKRLQTTPRLNEEHEQIHSEATPTAEILESLRTNINEDPFAFLVKFEQAYRMVMEIGPNQEPTSMIRFFVKKFKYLDPASEQMASTQPSLQEATVFIDRVRRSMKQNQVKAKIAVVHEKEDSQMKPRPTVTFQSRDYVDHRGAQLSVTNLDLKLQPDSPVCTIVGFSGKGGTKATLVTDVTLEIPSSFKTTIDIWYCRDSENILGTDFMQKFGWVVDLGNQVIWKDSNGCKPVVIDPSDYSYVGSICLNDVVSAEHLWPETGGDEVLTEIVQLFPSLWAQFRNEVGLMKNYVDDILLSTEDKESHVSLLKELFELLHDAGLKLNTKKVKLMQTELQGEEWRILGYFSKLLSPVERGFETCARHLVERNFTGKRWKRQYKMLSNHVSFVPKLIQDQKDRNRHYSEPHLQMVHGLHYKLTTLVRYHQEEMDSNKSWNTKHHGLDGRESTPILQEKTTFPKKSYYLMGITFLLLCTISTVIYAEDILHRGTNISEVNEPFERTLHSRKPRGSSLQNLIDEDIPDNSVDITGNICMGYGAKCCIELHFIHDTNITLHATTGPKTGFIQLQGDYIHNNKTGTWECNPTDVLFWNIEIKGEEKAVWSGDITNDMIPKGKFGTSKTDIWLKTQLFGKILDPSLLSITEGDEDWVKTWNFQITREPVQVQVSVIFTVTNTIVPEVRVTPQTVHSQENMSPLSLKCNTRLELPSESLLTWTKDRLFLGSFSNGPTNVIHRGQSGNVRWLNKNLVFSVDNPSPKDSGLYQCCVLTKNNYKQCKDVNVNIWSAVDNVCTQTRFQPSTPFQINQFQSKPLLREGVFISPVSHLINMEMGIEQWFGKRTPAQVRSKRGVLEGILGGLGTVGSLINTMDIHTLKSNLENVGFIGGKGIKIQKSLNQVLEKMVLNTAAVLGSSVSHLQDATLALIESEQESQVAKTCLEIQIEYSTNLKMIAQALQSGITPLGLMRNLPTEYNFALNHTDLWDIVPVYQIKGISKLFKLCLPKVQCFCDSLTSPPSERQFNALLMSVASLLANDPVPSPGAMPVYWKDRRKNYLCIQFLYFLPQLFKVLADCRCVVGDFSKWLGCEQDICVGTSLIPVSGREKTLVPIAVLGIPVSRTQLLYYQLQYTDFAFEGTNIEQVDISSCLNFVSKVMCLPGQDKVIYHLCFHNHTSCHARVENVHTIHDLVTPVSANKICFQVLSEKEVVSAFFSSCVHTENLTIGLYCIEGNVKTLSKKEGSINITSIGSRNLKILPIQFNLSQINNFPWNMWTNEIKKDKGLLNLLTKQLKEAEIVFRHEQGNLNDIEHEWTSMSGSSWWKNLGKSVNSWSQSSAKMAVGNVLSNPIVIVQGGAR</sequence>
<dbReference type="Pfam" id="PF00078">
    <property type="entry name" value="RVT_1"/>
    <property type="match status" value="1"/>
</dbReference>
<dbReference type="CDD" id="cd00024">
    <property type="entry name" value="CD_CSD"/>
    <property type="match status" value="1"/>
</dbReference>
<comment type="caution">
    <text evidence="14">The sequence shown here is derived from an EMBL/GenBank/DDBJ whole genome shotgun (WGS) entry which is preliminary data.</text>
</comment>
<name>A0ABN9MNL4_9NEOB</name>
<protein>
    <recommendedName>
        <fullName evidence="3">ribonuclease H</fullName>
        <ecNumber evidence="3">3.1.26.4</ecNumber>
    </recommendedName>
</protein>
<dbReference type="InterPro" id="IPR029058">
    <property type="entry name" value="AB_hydrolase_fold"/>
</dbReference>
<dbReference type="InterPro" id="IPR016197">
    <property type="entry name" value="Chromo-like_dom_sf"/>
</dbReference>
<keyword evidence="4" id="KW-0808">Transferase</keyword>
<evidence type="ECO:0000259" key="12">
    <source>
        <dbReference type="PROSITE" id="PS50835"/>
    </source>
</evidence>
<dbReference type="EMBL" id="CAUEEQ010079209">
    <property type="protein sequence ID" value="CAJ0968385.1"/>
    <property type="molecule type" value="Genomic_DNA"/>
</dbReference>
<evidence type="ECO:0000313" key="14">
    <source>
        <dbReference type="EMBL" id="CAJ0968385.1"/>
    </source>
</evidence>
<dbReference type="EC" id="3.1.26.4" evidence="3"/>
<dbReference type="InterPro" id="IPR013783">
    <property type="entry name" value="Ig-like_fold"/>
</dbReference>
<dbReference type="Pfam" id="PF00151">
    <property type="entry name" value="Lipase"/>
    <property type="match status" value="1"/>
</dbReference>
<keyword evidence="6" id="KW-0540">Nuclease</keyword>
<reference evidence="14" key="1">
    <citation type="submission" date="2023-07" db="EMBL/GenBank/DDBJ databases">
        <authorList>
            <person name="Stuckert A."/>
        </authorList>
    </citation>
    <scope>NUCLEOTIDE SEQUENCE</scope>
</reference>
<feature type="domain" description="Reverse transcriptase" evidence="13">
    <location>
        <begin position="666"/>
        <end position="845"/>
    </location>
</feature>
<dbReference type="Pfam" id="PF00385">
    <property type="entry name" value="Chromo"/>
    <property type="match status" value="1"/>
</dbReference>
<keyword evidence="9" id="KW-0695">RNA-directed DNA polymerase</keyword>
<dbReference type="CDD" id="cd01647">
    <property type="entry name" value="RT_LTR"/>
    <property type="match status" value="1"/>
</dbReference>
<dbReference type="InterPro" id="IPR023780">
    <property type="entry name" value="Chromo_domain"/>
</dbReference>
<keyword evidence="8" id="KW-0378">Hydrolase</keyword>
<keyword evidence="5" id="KW-0548">Nucleotidyltransferase</keyword>
<dbReference type="InterPro" id="IPR050951">
    <property type="entry name" value="Retrovirus_Pol_polyprotein"/>
</dbReference>
<feature type="domain" description="Ig-like" evidence="12">
    <location>
        <begin position="1986"/>
        <end position="2089"/>
    </location>
</feature>
<evidence type="ECO:0000259" key="13">
    <source>
        <dbReference type="PROSITE" id="PS50878"/>
    </source>
</evidence>
<evidence type="ECO:0000259" key="11">
    <source>
        <dbReference type="PROSITE" id="PS50013"/>
    </source>
</evidence>
<comment type="subcellular location">
    <subcellularLocation>
        <location evidence="1">Nucleus</location>
    </subcellularLocation>
</comment>
<dbReference type="PROSITE" id="PS50013">
    <property type="entry name" value="CHROMO_2"/>
    <property type="match status" value="1"/>
</dbReference>
<feature type="domain" description="Chromo" evidence="11">
    <location>
        <begin position="1123"/>
        <end position="1166"/>
    </location>
</feature>
<dbReference type="InterPro" id="IPR007110">
    <property type="entry name" value="Ig-like_dom"/>
</dbReference>
<dbReference type="Gene3D" id="2.60.40.10">
    <property type="entry name" value="Immunoglobulins"/>
    <property type="match status" value="1"/>
</dbReference>
<evidence type="ECO:0000256" key="6">
    <source>
        <dbReference type="ARBA" id="ARBA00022722"/>
    </source>
</evidence>
<dbReference type="InterPro" id="IPR000477">
    <property type="entry name" value="RT_dom"/>
</dbReference>
<evidence type="ECO:0000256" key="10">
    <source>
        <dbReference type="SAM" id="MobiDB-lite"/>
    </source>
</evidence>
<evidence type="ECO:0000256" key="8">
    <source>
        <dbReference type="ARBA" id="ARBA00022801"/>
    </source>
</evidence>
<organism evidence="14 15">
    <name type="scientific">Ranitomeya imitator</name>
    <name type="common">mimic poison frog</name>
    <dbReference type="NCBI Taxonomy" id="111125"/>
    <lineage>
        <taxon>Eukaryota</taxon>
        <taxon>Metazoa</taxon>
        <taxon>Chordata</taxon>
        <taxon>Craniata</taxon>
        <taxon>Vertebrata</taxon>
        <taxon>Euteleostomi</taxon>
        <taxon>Amphibia</taxon>
        <taxon>Batrachia</taxon>
        <taxon>Anura</taxon>
        <taxon>Neobatrachia</taxon>
        <taxon>Hyloidea</taxon>
        <taxon>Dendrobatidae</taxon>
        <taxon>Dendrobatinae</taxon>
        <taxon>Ranitomeya</taxon>
    </lineage>
</organism>
<evidence type="ECO:0000256" key="7">
    <source>
        <dbReference type="ARBA" id="ARBA00022759"/>
    </source>
</evidence>
<dbReference type="Proteomes" id="UP001176940">
    <property type="component" value="Unassembled WGS sequence"/>
</dbReference>
<keyword evidence="15" id="KW-1185">Reference proteome</keyword>
<dbReference type="PANTHER" id="PTHR37984">
    <property type="entry name" value="PROTEIN CBG26694"/>
    <property type="match status" value="1"/>
</dbReference>
<dbReference type="InterPro" id="IPR043128">
    <property type="entry name" value="Rev_trsase/Diguanyl_cyclase"/>
</dbReference>
<dbReference type="InterPro" id="IPR043502">
    <property type="entry name" value="DNA/RNA_pol_sf"/>
</dbReference>
<gene>
    <name evidence="14" type="ORF">RIMI_LOCUS23045865</name>
</gene>
<feature type="region of interest" description="Disordered" evidence="10">
    <location>
        <begin position="16"/>
        <end position="38"/>
    </location>
</feature>
<evidence type="ECO:0000256" key="1">
    <source>
        <dbReference type="ARBA" id="ARBA00004123"/>
    </source>
</evidence>
<evidence type="ECO:0000313" key="15">
    <source>
        <dbReference type="Proteomes" id="UP001176940"/>
    </source>
</evidence>
<keyword evidence="7" id="KW-0255">Endonuclease</keyword>
<accession>A0ABN9MNL4</accession>
<dbReference type="Pfam" id="PF24626">
    <property type="entry name" value="SH3_Tf2-1"/>
    <property type="match status" value="1"/>
</dbReference>
<dbReference type="PANTHER" id="PTHR37984:SF5">
    <property type="entry name" value="PROTEIN NYNRIN-LIKE"/>
    <property type="match status" value="1"/>
</dbReference>
<dbReference type="SMART" id="SM00298">
    <property type="entry name" value="CHROMO"/>
    <property type="match status" value="1"/>
</dbReference>
<dbReference type="SUPFAM" id="SSF56672">
    <property type="entry name" value="DNA/RNA polymerases"/>
    <property type="match status" value="2"/>
</dbReference>
<dbReference type="InterPro" id="IPR056924">
    <property type="entry name" value="SH3_Tf2-1"/>
</dbReference>
<dbReference type="CDD" id="cd09274">
    <property type="entry name" value="RNase_HI_RT_Ty3"/>
    <property type="match status" value="1"/>
</dbReference>
<dbReference type="SUPFAM" id="SSF54160">
    <property type="entry name" value="Chromo domain-like"/>
    <property type="match status" value="1"/>
</dbReference>
<dbReference type="Gene3D" id="3.30.70.270">
    <property type="match status" value="2"/>
</dbReference>
<dbReference type="Gene3D" id="3.40.50.1820">
    <property type="entry name" value="alpha/beta hydrolase"/>
    <property type="match status" value="1"/>
</dbReference>
<dbReference type="Gene3D" id="2.40.50.40">
    <property type="match status" value="1"/>
</dbReference>
<evidence type="ECO:0000256" key="9">
    <source>
        <dbReference type="ARBA" id="ARBA00022918"/>
    </source>
</evidence>
<proteinExistence type="inferred from homology"/>
<evidence type="ECO:0000256" key="3">
    <source>
        <dbReference type="ARBA" id="ARBA00012180"/>
    </source>
</evidence>
<comment type="similarity">
    <text evidence="2">Belongs to the beta type-B retroviral polymerase family. HERV class-II K(HML-2) pol subfamily.</text>
</comment>
<evidence type="ECO:0000256" key="2">
    <source>
        <dbReference type="ARBA" id="ARBA00010879"/>
    </source>
</evidence>